<accession>A0A2H0BWH5</accession>
<name>A0A2H0BWH5_9BACT</name>
<organism evidence="4 5">
    <name type="scientific">Candidatus Roizmanbacteria bacterium CG22_combo_CG10-13_8_21_14_all_38_20</name>
    <dbReference type="NCBI Taxonomy" id="1974862"/>
    <lineage>
        <taxon>Bacteria</taxon>
        <taxon>Candidatus Roizmaniibacteriota</taxon>
    </lineage>
</organism>
<keyword evidence="1" id="KW-0472">Membrane</keyword>
<evidence type="ECO:0000256" key="1">
    <source>
        <dbReference type="SAM" id="Phobius"/>
    </source>
</evidence>
<feature type="domain" description="WxL Interacting Protein peptidoglycan binding" evidence="3">
    <location>
        <begin position="45"/>
        <end position="145"/>
    </location>
</feature>
<comment type="caution">
    <text evidence="4">The sequence shown here is derived from an EMBL/GenBank/DDBJ whole genome shotgun (WGS) entry which is preliminary data.</text>
</comment>
<evidence type="ECO:0000256" key="2">
    <source>
        <dbReference type="SAM" id="SignalP"/>
    </source>
</evidence>
<proteinExistence type="predicted"/>
<keyword evidence="1" id="KW-0812">Transmembrane</keyword>
<evidence type="ECO:0000313" key="4">
    <source>
        <dbReference type="EMBL" id="PIP62022.1"/>
    </source>
</evidence>
<evidence type="ECO:0000259" key="3">
    <source>
        <dbReference type="Pfam" id="PF06030"/>
    </source>
</evidence>
<dbReference type="Pfam" id="PF06030">
    <property type="entry name" value="WxLIP_PGBD"/>
    <property type="match status" value="1"/>
</dbReference>
<gene>
    <name evidence="4" type="ORF">COW99_01315</name>
</gene>
<evidence type="ECO:0000313" key="5">
    <source>
        <dbReference type="Proteomes" id="UP000231246"/>
    </source>
</evidence>
<feature type="signal peptide" evidence="2">
    <location>
        <begin position="1"/>
        <end position="26"/>
    </location>
</feature>
<dbReference type="InterPro" id="IPR010317">
    <property type="entry name" value="WxLIP_PGBD"/>
</dbReference>
<feature type="transmembrane region" description="Helical" evidence="1">
    <location>
        <begin position="271"/>
        <end position="291"/>
    </location>
</feature>
<dbReference type="Proteomes" id="UP000231246">
    <property type="component" value="Unassembled WGS sequence"/>
</dbReference>
<keyword evidence="2" id="KW-0732">Signal</keyword>
<dbReference type="EMBL" id="PCTA01000009">
    <property type="protein sequence ID" value="PIP62022.1"/>
    <property type="molecule type" value="Genomic_DNA"/>
</dbReference>
<keyword evidence="1" id="KW-1133">Transmembrane helix</keyword>
<sequence>MKRYLYLAFSVVFVFLSLGNSKTAYSAETSVVGIYPAAFRDDEPTSRAWFQLDLKPGETYRSSVVVWNKGQKKTSFALYSVDATTSTDGAFGVSKKGMIDDLGGWIDLDSSSITLLPSEKREIGFSVGVPENAAPGSHAAGLMVESDEDTSNNSGIHFVSRVGVRVYVVVEGEIIEKIELGKPVFDNIFHSREIVFPIINSGNIEQYFNIEGNVVGFNKVGKLAFSQEKVVLAGKNSSLDLPVDIVLPIFANLNIRYGVDVNNLSHDSTKYVYGFGLIPFVLVLSLFMIFLTRMLNRT</sequence>
<dbReference type="AlphaFoldDB" id="A0A2H0BWH5"/>
<reference evidence="4 5" key="1">
    <citation type="submission" date="2017-09" db="EMBL/GenBank/DDBJ databases">
        <title>Depth-based differentiation of microbial function through sediment-hosted aquifers and enrichment of novel symbionts in the deep terrestrial subsurface.</title>
        <authorList>
            <person name="Probst A.J."/>
            <person name="Ladd B."/>
            <person name="Jarett J.K."/>
            <person name="Geller-Mcgrath D.E."/>
            <person name="Sieber C.M."/>
            <person name="Emerson J.B."/>
            <person name="Anantharaman K."/>
            <person name="Thomas B.C."/>
            <person name="Malmstrom R."/>
            <person name="Stieglmeier M."/>
            <person name="Klingl A."/>
            <person name="Woyke T."/>
            <person name="Ryan C.M."/>
            <person name="Banfield J.F."/>
        </authorList>
    </citation>
    <scope>NUCLEOTIDE SEQUENCE [LARGE SCALE GENOMIC DNA]</scope>
    <source>
        <strain evidence="4">CG22_combo_CG10-13_8_21_14_all_38_20</strain>
    </source>
</reference>
<protein>
    <recommendedName>
        <fullName evidence="3">WxL Interacting Protein peptidoglycan binding domain-containing protein</fullName>
    </recommendedName>
</protein>
<feature type="chain" id="PRO_5013560638" description="WxL Interacting Protein peptidoglycan binding domain-containing protein" evidence="2">
    <location>
        <begin position="27"/>
        <end position="298"/>
    </location>
</feature>